<dbReference type="PATRIC" id="fig|445710.3.peg.2149"/>
<dbReference type="Gene3D" id="3.40.30.10">
    <property type="entry name" value="Glutaredoxin"/>
    <property type="match status" value="1"/>
</dbReference>
<dbReference type="KEGG" id="dtx:ATSB10_21510"/>
<dbReference type="Proteomes" id="UP000077255">
    <property type="component" value="Chromosome"/>
</dbReference>
<dbReference type="InterPro" id="IPR040079">
    <property type="entry name" value="Glutathione_S-Trfase"/>
</dbReference>
<feature type="domain" description="GST N-terminal" evidence="1">
    <location>
        <begin position="1"/>
        <end position="80"/>
    </location>
</feature>
<dbReference type="CDD" id="cd03188">
    <property type="entry name" value="GST_C_Beta"/>
    <property type="match status" value="1"/>
</dbReference>
<dbReference type="PANTHER" id="PTHR44051:SF21">
    <property type="entry name" value="GLUTATHIONE S-TRANSFERASE FAMILY PROTEIN"/>
    <property type="match status" value="1"/>
</dbReference>
<dbReference type="SUPFAM" id="SSF52833">
    <property type="entry name" value="Thioredoxin-like"/>
    <property type="match status" value="1"/>
</dbReference>
<dbReference type="Gene3D" id="1.20.1050.10">
    <property type="match status" value="1"/>
</dbReference>
<dbReference type="EMBL" id="CP014841">
    <property type="protein sequence ID" value="AND69605.1"/>
    <property type="molecule type" value="Genomic_DNA"/>
</dbReference>
<evidence type="ECO:0000313" key="3">
    <source>
        <dbReference type="EMBL" id="AND69605.1"/>
    </source>
</evidence>
<keyword evidence="4" id="KW-1185">Reference proteome</keyword>
<gene>
    <name evidence="3" type="ORF">ATSB10_21510</name>
</gene>
<dbReference type="SFLD" id="SFLDG00358">
    <property type="entry name" value="Main_(cytGST)"/>
    <property type="match status" value="1"/>
</dbReference>
<dbReference type="CDD" id="cd03057">
    <property type="entry name" value="GST_N_Beta"/>
    <property type="match status" value="1"/>
</dbReference>
<dbReference type="Pfam" id="PF13409">
    <property type="entry name" value="GST_N_2"/>
    <property type="match status" value="1"/>
</dbReference>
<dbReference type="Pfam" id="PF13410">
    <property type="entry name" value="GST_C_2"/>
    <property type="match status" value="1"/>
</dbReference>
<dbReference type="SUPFAM" id="SSF47616">
    <property type="entry name" value="GST C-terminal domain-like"/>
    <property type="match status" value="1"/>
</dbReference>
<evidence type="ECO:0000313" key="4">
    <source>
        <dbReference type="Proteomes" id="UP000077255"/>
    </source>
</evidence>
<sequence length="209" mass="23178">MYTLYYSPGTASMVMHMALIESGAPFELKLVDIERGAQRDPAYLALNPRGVVPTLVIDGQPRHESAALLMMLADRHPEAGLAPAPGTAAHDAFEQWLVYLSNTLMSTFRFWFYPPELGSAEHPPQVRAALAAKIEGVWDYLDRALAAQGPYLLGDIFSAADLLLAMLMRWSRNMPRPASQWPALARLADLIRARPSWQQVYAVEGLSGW</sequence>
<dbReference type="AlphaFoldDB" id="A0A161JD55"/>
<dbReference type="PROSITE" id="PS50405">
    <property type="entry name" value="GST_CTER"/>
    <property type="match status" value="1"/>
</dbReference>
<dbReference type="InterPro" id="IPR004045">
    <property type="entry name" value="Glutathione_S-Trfase_N"/>
</dbReference>
<evidence type="ECO:0008006" key="5">
    <source>
        <dbReference type="Google" id="ProtNLM"/>
    </source>
</evidence>
<dbReference type="OrthoDB" id="5740960at2"/>
<evidence type="ECO:0000259" key="1">
    <source>
        <dbReference type="PROSITE" id="PS50404"/>
    </source>
</evidence>
<organism evidence="3 4">
    <name type="scientific">Dyella thiooxydans</name>
    <dbReference type="NCBI Taxonomy" id="445710"/>
    <lineage>
        <taxon>Bacteria</taxon>
        <taxon>Pseudomonadati</taxon>
        <taxon>Pseudomonadota</taxon>
        <taxon>Gammaproteobacteria</taxon>
        <taxon>Lysobacterales</taxon>
        <taxon>Rhodanobacteraceae</taxon>
        <taxon>Dyella</taxon>
    </lineage>
</organism>
<dbReference type="SFLD" id="SFLDG01150">
    <property type="entry name" value="Main.1:_Beta-like"/>
    <property type="match status" value="1"/>
</dbReference>
<dbReference type="InterPro" id="IPR010987">
    <property type="entry name" value="Glutathione-S-Trfase_C-like"/>
</dbReference>
<dbReference type="InterPro" id="IPR036249">
    <property type="entry name" value="Thioredoxin-like_sf"/>
</dbReference>
<proteinExistence type="predicted"/>
<protein>
    <recommendedName>
        <fullName evidence="5">Glutathione S-transferase</fullName>
    </recommendedName>
</protein>
<feature type="domain" description="GST C-terminal" evidence="2">
    <location>
        <begin position="86"/>
        <end position="209"/>
    </location>
</feature>
<dbReference type="SFLD" id="SFLDS00019">
    <property type="entry name" value="Glutathione_Transferase_(cytos"/>
    <property type="match status" value="1"/>
</dbReference>
<dbReference type="PROSITE" id="PS50404">
    <property type="entry name" value="GST_NTER"/>
    <property type="match status" value="1"/>
</dbReference>
<name>A0A161JD55_9GAMM</name>
<evidence type="ECO:0000259" key="2">
    <source>
        <dbReference type="PROSITE" id="PS50405"/>
    </source>
</evidence>
<accession>A0A161JD55</accession>
<dbReference type="InterPro" id="IPR036282">
    <property type="entry name" value="Glutathione-S-Trfase_C_sf"/>
</dbReference>
<dbReference type="STRING" id="445710.ATSB10_21510"/>
<dbReference type="PANTHER" id="PTHR44051">
    <property type="entry name" value="GLUTATHIONE S-TRANSFERASE-RELATED"/>
    <property type="match status" value="1"/>
</dbReference>
<reference evidence="3 4" key="1">
    <citation type="submission" date="2016-02" db="EMBL/GenBank/DDBJ databases">
        <title>Complete genome sequencing and analysis of ATSB10, Dyella thiooxydans isolated from rhizosphere soil of sunflower (Helianthus annuus L.).</title>
        <authorList>
            <person name="Lee Y."/>
            <person name="Hwangbo K."/>
            <person name="Chung H."/>
            <person name="Yoo J."/>
            <person name="Kim K.Y."/>
            <person name="Sa T.M."/>
            <person name="Um Y."/>
            <person name="Madhaiyan M."/>
        </authorList>
    </citation>
    <scope>NUCLEOTIDE SEQUENCE [LARGE SCALE GENOMIC DNA]</scope>
    <source>
        <strain evidence="3 4">ATSB10</strain>
    </source>
</reference>